<dbReference type="PROSITE" id="PS50007">
    <property type="entry name" value="PIPLC_X_DOMAIN"/>
    <property type="match status" value="1"/>
</dbReference>
<dbReference type="InterPro" id="IPR000909">
    <property type="entry name" value="PLipase_C_PInositol-sp_X_dom"/>
</dbReference>
<keyword evidence="4" id="KW-1185">Reference proteome</keyword>
<feature type="region of interest" description="Disordered" evidence="1">
    <location>
        <begin position="163"/>
        <end position="187"/>
    </location>
</feature>
<gene>
    <name evidence="3" type="ORF">PCOR1329_LOCUS35123</name>
</gene>
<name>A0ABN9T3D7_9DINO</name>
<dbReference type="InterPro" id="IPR017946">
    <property type="entry name" value="PLC-like_Pdiesterase_TIM-brl"/>
</dbReference>
<proteinExistence type="predicted"/>
<feature type="compositionally biased region" description="Low complexity" evidence="1">
    <location>
        <begin position="166"/>
        <end position="179"/>
    </location>
</feature>
<evidence type="ECO:0000313" key="3">
    <source>
        <dbReference type="EMBL" id="CAK0839451.1"/>
    </source>
</evidence>
<dbReference type="Pfam" id="PF00388">
    <property type="entry name" value="PI-PLC-X"/>
    <property type="match status" value="1"/>
</dbReference>
<organism evidence="3 4">
    <name type="scientific">Prorocentrum cordatum</name>
    <dbReference type="NCBI Taxonomy" id="2364126"/>
    <lineage>
        <taxon>Eukaryota</taxon>
        <taxon>Sar</taxon>
        <taxon>Alveolata</taxon>
        <taxon>Dinophyceae</taxon>
        <taxon>Prorocentrales</taxon>
        <taxon>Prorocentraceae</taxon>
        <taxon>Prorocentrum</taxon>
    </lineage>
</organism>
<evidence type="ECO:0000313" key="4">
    <source>
        <dbReference type="Proteomes" id="UP001189429"/>
    </source>
</evidence>
<accession>A0ABN9T3D7</accession>
<dbReference type="Proteomes" id="UP001189429">
    <property type="component" value="Unassembled WGS sequence"/>
</dbReference>
<feature type="domain" description="Phosphatidylinositol-specific phospholipase C X" evidence="2">
    <location>
        <begin position="1"/>
        <end position="150"/>
    </location>
</feature>
<dbReference type="SUPFAM" id="SSF51695">
    <property type="entry name" value="PLC-like phosphodiesterases"/>
    <property type="match status" value="1"/>
</dbReference>
<dbReference type="SMART" id="SM00148">
    <property type="entry name" value="PLCXc"/>
    <property type="match status" value="1"/>
</dbReference>
<feature type="non-terminal residue" evidence="3">
    <location>
        <position position="187"/>
    </location>
</feature>
<reference evidence="3" key="1">
    <citation type="submission" date="2023-10" db="EMBL/GenBank/DDBJ databases">
        <authorList>
            <person name="Chen Y."/>
            <person name="Shah S."/>
            <person name="Dougan E. K."/>
            <person name="Thang M."/>
            <person name="Chan C."/>
        </authorList>
    </citation>
    <scope>NUCLEOTIDE SEQUENCE [LARGE SCALE GENOMIC DNA]</scope>
</reference>
<dbReference type="EMBL" id="CAUYUJ010014294">
    <property type="protein sequence ID" value="CAK0839451.1"/>
    <property type="molecule type" value="Genomic_DNA"/>
</dbReference>
<protein>
    <recommendedName>
        <fullName evidence="2">Phosphatidylinositol-specific phospholipase C X domain-containing protein</fullName>
    </recommendedName>
</protein>
<comment type="caution">
    <text evidence="3">The sequence shown here is derived from an EMBL/GenBank/DDBJ whole genome shotgun (WGS) entry which is preliminary data.</text>
</comment>
<sequence length="187" mass="19870">MTRPLSEYWIAASHHVYQDPPAQPLAAEAGAAPHGRQEALPEAQPLLRALQAGCRCLCWALAQEGGAVQVLLQRGRAPLRDALGLLGRHAFEENPWPVLLVLHLAALPPPLCAAVAEALEDSLGERLWPGGEPRLPSPQEARGKVVVVLAPDAPSTALAALEQRPGRPAAWRGRAFPAGEAASRQSE</sequence>
<evidence type="ECO:0000256" key="1">
    <source>
        <dbReference type="SAM" id="MobiDB-lite"/>
    </source>
</evidence>
<evidence type="ECO:0000259" key="2">
    <source>
        <dbReference type="SMART" id="SM00148"/>
    </source>
</evidence>
<dbReference type="InterPro" id="IPR001192">
    <property type="entry name" value="PI-PLC_fam"/>
</dbReference>
<dbReference type="Gene3D" id="3.20.20.190">
    <property type="entry name" value="Phosphatidylinositol (PI) phosphodiesterase"/>
    <property type="match status" value="1"/>
</dbReference>
<dbReference type="PANTHER" id="PTHR10336">
    <property type="entry name" value="PHOSPHOINOSITIDE-SPECIFIC PHOSPHOLIPASE C FAMILY PROTEIN"/>
    <property type="match status" value="1"/>
</dbReference>